<dbReference type="CDD" id="cd04730">
    <property type="entry name" value="NPD_like"/>
    <property type="match status" value="1"/>
</dbReference>
<reference evidence="4" key="1">
    <citation type="journal article" date="2020" name="Stud. Mycol.">
        <title>101 Dothideomycetes genomes: a test case for predicting lifestyles and emergence of pathogens.</title>
        <authorList>
            <person name="Haridas S."/>
            <person name="Albert R."/>
            <person name="Binder M."/>
            <person name="Bloem J."/>
            <person name="Labutti K."/>
            <person name="Salamov A."/>
            <person name="Andreopoulos B."/>
            <person name="Baker S."/>
            <person name="Barry K."/>
            <person name="Bills G."/>
            <person name="Bluhm B."/>
            <person name="Cannon C."/>
            <person name="Castanera R."/>
            <person name="Culley D."/>
            <person name="Daum C."/>
            <person name="Ezra D."/>
            <person name="Gonzalez J."/>
            <person name="Henrissat B."/>
            <person name="Kuo A."/>
            <person name="Liang C."/>
            <person name="Lipzen A."/>
            <person name="Lutzoni F."/>
            <person name="Magnuson J."/>
            <person name="Mondo S."/>
            <person name="Nolan M."/>
            <person name="Ohm R."/>
            <person name="Pangilinan J."/>
            <person name="Park H.-J."/>
            <person name="Ramirez L."/>
            <person name="Alfaro M."/>
            <person name="Sun H."/>
            <person name="Tritt A."/>
            <person name="Yoshinaga Y."/>
            <person name="Zwiers L.-H."/>
            <person name="Turgeon B."/>
            <person name="Goodwin S."/>
            <person name="Spatafora J."/>
            <person name="Crous P."/>
            <person name="Grigoriev I."/>
        </authorList>
    </citation>
    <scope>NUCLEOTIDE SEQUENCE</scope>
    <source>
        <strain evidence="4">CBS 113389</strain>
    </source>
</reference>
<dbReference type="EMBL" id="MU001639">
    <property type="protein sequence ID" value="KAF2480761.1"/>
    <property type="molecule type" value="Genomic_DNA"/>
</dbReference>
<protein>
    <submittedName>
        <fullName evidence="4">Uncharacterized protein</fullName>
    </submittedName>
</protein>
<dbReference type="SUPFAM" id="SSF51412">
    <property type="entry name" value="Inosine monophosphate dehydrogenase (IMPDH)"/>
    <property type="match status" value="1"/>
</dbReference>
<evidence type="ECO:0000313" key="5">
    <source>
        <dbReference type="Proteomes" id="UP000799767"/>
    </source>
</evidence>
<evidence type="ECO:0000256" key="3">
    <source>
        <dbReference type="ARBA" id="ARBA00023002"/>
    </source>
</evidence>
<dbReference type="AlphaFoldDB" id="A0A6A6PM35"/>
<evidence type="ECO:0000256" key="1">
    <source>
        <dbReference type="ARBA" id="ARBA00022630"/>
    </source>
</evidence>
<keyword evidence="5" id="KW-1185">Reference proteome</keyword>
<dbReference type="GeneID" id="54475394"/>
<evidence type="ECO:0000313" key="4">
    <source>
        <dbReference type="EMBL" id="KAF2480761.1"/>
    </source>
</evidence>
<dbReference type="OrthoDB" id="2349068at2759"/>
<dbReference type="Proteomes" id="UP000799767">
    <property type="component" value="Unassembled WGS sequence"/>
</dbReference>
<dbReference type="Gene3D" id="3.20.20.70">
    <property type="entry name" value="Aldolase class I"/>
    <property type="match status" value="1"/>
</dbReference>
<dbReference type="RefSeq" id="XP_033587331.1">
    <property type="nucleotide sequence ID" value="XM_033734392.1"/>
</dbReference>
<keyword evidence="1" id="KW-0285">Flavoprotein</keyword>
<keyword evidence="3" id="KW-0560">Oxidoreductase</keyword>
<accession>A0A6A6PM35</accession>
<dbReference type="InterPro" id="IPR013785">
    <property type="entry name" value="Aldolase_TIM"/>
</dbReference>
<name>A0A6A6PM35_9PEZI</name>
<organism evidence="4 5">
    <name type="scientific">Neohortaea acidophila</name>
    <dbReference type="NCBI Taxonomy" id="245834"/>
    <lineage>
        <taxon>Eukaryota</taxon>
        <taxon>Fungi</taxon>
        <taxon>Dikarya</taxon>
        <taxon>Ascomycota</taxon>
        <taxon>Pezizomycotina</taxon>
        <taxon>Dothideomycetes</taxon>
        <taxon>Dothideomycetidae</taxon>
        <taxon>Mycosphaerellales</taxon>
        <taxon>Teratosphaeriaceae</taxon>
        <taxon>Neohortaea</taxon>
    </lineage>
</organism>
<keyword evidence="2" id="KW-0288">FMN</keyword>
<dbReference type="PANTHER" id="PTHR32332">
    <property type="entry name" value="2-NITROPROPANE DIOXYGENASE"/>
    <property type="match status" value="1"/>
</dbReference>
<proteinExistence type="predicted"/>
<dbReference type="InterPro" id="IPR004136">
    <property type="entry name" value="NMO"/>
</dbReference>
<dbReference type="PANTHER" id="PTHR32332:SF34">
    <property type="entry name" value="2-NITROPROPANE DIOXYGENASE FAMILY, PUTATIVE-RELATED"/>
    <property type="match status" value="1"/>
</dbReference>
<sequence length="355" mass="38111">MDQLQNDYPWTKAPLVVGAPMRMIALSPLAIAVSQAGGFGFLAAGNDVSNLSSGLDAVKAAQAHDTHLSHFKNVLPVGVGVFVWAGEKLLQASLPILEKYRPAAIWLYAANNTRELVQWTQETRRVTAGVTKIWIQVGSVQEAVEYTEACDPDVLVVQGQDAGGHGLVQGAGIIALFPEVDDALTTLCQERQIRKPSLIAAGGVMDGRGGAAVLALDAAGFAMGTRYLASPEANIAQGYRAAVVQASDGGQATERTKLYDQLRGTTDWPTRYGGRGVLNESFSDHANGLSFEENQRLYREAEKKGDDGWGKNARMTTYAGTGVGLVREVKKAAIITEEVREDARRCLDKVANKLR</sequence>
<dbReference type="Pfam" id="PF03060">
    <property type="entry name" value="NMO"/>
    <property type="match status" value="1"/>
</dbReference>
<dbReference type="GO" id="GO:0018580">
    <property type="term" value="F:nitronate monooxygenase activity"/>
    <property type="evidence" value="ECO:0007669"/>
    <property type="project" value="InterPro"/>
</dbReference>
<evidence type="ECO:0000256" key="2">
    <source>
        <dbReference type="ARBA" id="ARBA00022643"/>
    </source>
</evidence>
<gene>
    <name evidence="4" type="ORF">BDY17DRAFT_302350</name>
</gene>